<evidence type="ECO:0000313" key="10">
    <source>
        <dbReference type="EMBL" id="SMP07378.1"/>
    </source>
</evidence>
<dbReference type="PANTHER" id="PTHR33908">
    <property type="entry name" value="MANNOSYLTRANSFERASE YKCB-RELATED"/>
    <property type="match status" value="1"/>
</dbReference>
<evidence type="ECO:0000256" key="7">
    <source>
        <dbReference type="ARBA" id="ARBA00023136"/>
    </source>
</evidence>
<sequence>MTEKKTLKYTLILLFFSLFANLGTFTLHHEEPRRGIITFEMLKSGNFLQPTVLGEPYFKKPPFHEWITSITSFIAGHVSEFTLRFPSVLAVLLTSLLIYLFGKRFLDKKTAIFGALIYPTFFVVLFGYSTKCEPDVLFSLMVTLSIFSWFYFLKNEKVLTAWISGYFFISLALLTKGLPAIHFFYIFIFSYAIIWRKEIKKILTPLHLLGAIIGLIPFTAWLFAVNTKKALLTLVYEVIARAPEHHSITFTIKRYLSFPLRLIAATVPWSLIIIYYCLKKKIPVKLLFENETVKFLLLSSLLNIAVYWIFPGSRLRYIIPALPMLSLVIAYALKEQVILHKRAKKSFQFFLEISVPVLIVAGVIISHNSSLILKETIAFLAFSYFLYFYVLPKINFTNLITFTFLFMVLLRAIYSCYYIPIAQLKYPPYRAEGKKVAEITKDFSLFTKTKYLQFCFYVETFRDKILKFTKHPPKNSLFLSEKPEANVLYTAKVGKKTFYVCSYSVKELKIPGKTSEAEARKTKSQ</sequence>
<keyword evidence="7 8" id="KW-0472">Membrane</keyword>
<feature type="transmembrane region" description="Helical" evidence="8">
    <location>
        <begin position="165"/>
        <end position="194"/>
    </location>
</feature>
<feature type="transmembrane region" description="Helical" evidence="8">
    <location>
        <begin position="346"/>
        <end position="365"/>
    </location>
</feature>
<organism evidence="10 11">
    <name type="scientific">Desulfurobacterium pacificum</name>
    <dbReference type="NCBI Taxonomy" id="240166"/>
    <lineage>
        <taxon>Bacteria</taxon>
        <taxon>Pseudomonadati</taxon>
        <taxon>Aquificota</taxon>
        <taxon>Aquificia</taxon>
        <taxon>Desulfurobacteriales</taxon>
        <taxon>Desulfurobacteriaceae</taxon>
        <taxon>Desulfurobacterium</taxon>
    </lineage>
</organism>
<evidence type="ECO:0000256" key="4">
    <source>
        <dbReference type="ARBA" id="ARBA00022679"/>
    </source>
</evidence>
<keyword evidence="11" id="KW-1185">Reference proteome</keyword>
<dbReference type="InterPro" id="IPR038731">
    <property type="entry name" value="RgtA/B/C-like"/>
</dbReference>
<evidence type="ECO:0000313" key="11">
    <source>
        <dbReference type="Proteomes" id="UP001157911"/>
    </source>
</evidence>
<keyword evidence="3 10" id="KW-0328">Glycosyltransferase</keyword>
<feature type="transmembrane region" description="Helical" evidence="8">
    <location>
        <begin position="111"/>
        <end position="129"/>
    </location>
</feature>
<feature type="transmembrane region" description="Helical" evidence="8">
    <location>
        <begin position="81"/>
        <end position="99"/>
    </location>
</feature>
<protein>
    <submittedName>
        <fullName evidence="10">Dolichyl-phosphate-mannose-protein mannosyltransferase</fullName>
    </submittedName>
</protein>
<feature type="domain" description="Glycosyltransferase RgtA/B/C/D-like" evidence="9">
    <location>
        <begin position="59"/>
        <end position="221"/>
    </location>
</feature>
<dbReference type="EMBL" id="FXUB01000001">
    <property type="protein sequence ID" value="SMP07378.1"/>
    <property type="molecule type" value="Genomic_DNA"/>
</dbReference>
<evidence type="ECO:0000256" key="8">
    <source>
        <dbReference type="SAM" id="Phobius"/>
    </source>
</evidence>
<feature type="transmembrane region" description="Helical" evidence="8">
    <location>
        <begin position="396"/>
        <end position="414"/>
    </location>
</feature>
<dbReference type="Proteomes" id="UP001157911">
    <property type="component" value="Unassembled WGS sequence"/>
</dbReference>
<reference evidence="10 11" key="1">
    <citation type="submission" date="2017-05" db="EMBL/GenBank/DDBJ databases">
        <authorList>
            <person name="Varghese N."/>
            <person name="Submissions S."/>
        </authorList>
    </citation>
    <scope>NUCLEOTIDE SEQUENCE [LARGE SCALE GENOMIC DNA]</scope>
    <source>
        <strain evidence="10 11">DSM 15522</strain>
    </source>
</reference>
<feature type="transmembrane region" description="Helical" evidence="8">
    <location>
        <begin position="371"/>
        <end position="389"/>
    </location>
</feature>
<evidence type="ECO:0000256" key="5">
    <source>
        <dbReference type="ARBA" id="ARBA00022692"/>
    </source>
</evidence>
<keyword evidence="5 8" id="KW-0812">Transmembrane</keyword>
<dbReference type="PANTHER" id="PTHR33908:SF3">
    <property type="entry name" value="UNDECAPRENYL PHOSPHATE-ALPHA-4-AMINO-4-DEOXY-L-ARABINOSE ARABINOSYL TRANSFERASE"/>
    <property type="match status" value="1"/>
</dbReference>
<dbReference type="InterPro" id="IPR050297">
    <property type="entry name" value="LipidA_mod_glycosyltrf_83"/>
</dbReference>
<evidence type="ECO:0000259" key="9">
    <source>
        <dbReference type="Pfam" id="PF13231"/>
    </source>
</evidence>
<feature type="transmembrane region" description="Helical" evidence="8">
    <location>
        <begin position="316"/>
        <end position="334"/>
    </location>
</feature>
<feature type="transmembrane region" description="Helical" evidence="8">
    <location>
        <begin position="258"/>
        <end position="278"/>
    </location>
</feature>
<accession>A0ABY1NEN8</accession>
<proteinExistence type="predicted"/>
<name>A0ABY1NEN8_9BACT</name>
<comment type="subcellular location">
    <subcellularLocation>
        <location evidence="1">Cell membrane</location>
        <topology evidence="1">Multi-pass membrane protein</topology>
    </subcellularLocation>
</comment>
<evidence type="ECO:0000256" key="3">
    <source>
        <dbReference type="ARBA" id="ARBA00022676"/>
    </source>
</evidence>
<keyword evidence="2" id="KW-1003">Cell membrane</keyword>
<dbReference type="RefSeq" id="WP_283399984.1">
    <property type="nucleotide sequence ID" value="NZ_FXUB01000001.1"/>
</dbReference>
<comment type="caution">
    <text evidence="10">The sequence shown here is derived from an EMBL/GenBank/DDBJ whole genome shotgun (WGS) entry which is preliminary data.</text>
</comment>
<feature type="transmembrane region" description="Helical" evidence="8">
    <location>
        <begin position="136"/>
        <end position="153"/>
    </location>
</feature>
<feature type="transmembrane region" description="Helical" evidence="8">
    <location>
        <begin position="206"/>
        <end position="224"/>
    </location>
</feature>
<feature type="transmembrane region" description="Helical" evidence="8">
    <location>
        <begin position="293"/>
        <end position="310"/>
    </location>
</feature>
<gene>
    <name evidence="10" type="ORF">SAMN06265339_0479</name>
</gene>
<keyword evidence="4" id="KW-0808">Transferase</keyword>
<evidence type="ECO:0000256" key="1">
    <source>
        <dbReference type="ARBA" id="ARBA00004651"/>
    </source>
</evidence>
<evidence type="ECO:0000256" key="2">
    <source>
        <dbReference type="ARBA" id="ARBA00022475"/>
    </source>
</evidence>
<keyword evidence="6 8" id="KW-1133">Transmembrane helix</keyword>
<dbReference type="Pfam" id="PF13231">
    <property type="entry name" value="PMT_2"/>
    <property type="match status" value="1"/>
</dbReference>
<evidence type="ECO:0000256" key="6">
    <source>
        <dbReference type="ARBA" id="ARBA00022989"/>
    </source>
</evidence>
<dbReference type="GO" id="GO:0016757">
    <property type="term" value="F:glycosyltransferase activity"/>
    <property type="evidence" value="ECO:0007669"/>
    <property type="project" value="UniProtKB-KW"/>
</dbReference>